<feature type="region of interest" description="Disordered" evidence="11">
    <location>
        <begin position="480"/>
        <end position="507"/>
    </location>
</feature>
<evidence type="ECO:0000256" key="8">
    <source>
        <dbReference type="ARBA" id="ARBA00023170"/>
    </source>
</evidence>
<evidence type="ECO:0000256" key="5">
    <source>
        <dbReference type="ARBA" id="ARBA00022989"/>
    </source>
</evidence>
<sequence>MNVKIQIAILVTVGVVLIVGSLCFQAKFQSVFDNILANKLMLKPGSKTLESFKSPPVPIFMQFYIFNLTNKEEVLAGAKPVLQQVGPYTYAEKQLKYDLQFDDEKGTVTYLQNKTFVFREDLSEGLAESDRITTINAVMMSLGSRFSKFSGGVQALVEMWFMRFGVEPFVTKPVGELLFHGYDEPMLGSIGALTKDPVQLTGKFGFFYPKNNTNDGTYTVYTGVKGMEDYQNIVSWKGESDVSFWKNDMWGGNTCNMINGTSGNQFPQPVLKKKPVRLYTAELCRSIYAEFQREVSHGPVTLYRYVLPDRLLANTPENKCYCTDDFTCRASMINVSPCRKGAPVVMSTPHFYQGDPEDAEQVVGLRPRAEEHETYLDIEPTTGVTMRAAKRIQVNMPLRRYSNLPSFRNVSDVIFPILWVNESAVVPLERTQALHRTLILPFTLVTVGTWVLVGLGVLLLVVAAVKGVLALRGRNAGEKEVPVRNRRGREGDKENGVSEKLNTANYE</sequence>
<dbReference type="GO" id="GO:0005886">
    <property type="term" value="C:plasma membrane"/>
    <property type="evidence" value="ECO:0007669"/>
    <property type="project" value="UniProtKB-SubCell"/>
</dbReference>
<accession>A0A0K0NUK1</accession>
<dbReference type="AlphaFoldDB" id="A0A0K0NUK1"/>
<evidence type="ECO:0000256" key="10">
    <source>
        <dbReference type="PIRSR" id="PIRSR605428-52"/>
    </source>
</evidence>
<evidence type="ECO:0000256" key="6">
    <source>
        <dbReference type="ARBA" id="ARBA00023136"/>
    </source>
</evidence>
<protein>
    <submittedName>
        <fullName evidence="13">Scavenger receptor B1</fullName>
    </submittedName>
</protein>
<keyword evidence="6 12" id="KW-0472">Membrane</keyword>
<feature type="compositionally biased region" description="Basic and acidic residues" evidence="11">
    <location>
        <begin position="480"/>
        <end position="497"/>
    </location>
</feature>
<keyword evidence="8 13" id="KW-0675">Receptor</keyword>
<organism evidence="13">
    <name type="scientific">Penaeus japonicus</name>
    <name type="common">Kuruma prawn</name>
    <name type="synonym">Marsupenaeus japonicus</name>
    <dbReference type="NCBI Taxonomy" id="27405"/>
    <lineage>
        <taxon>Eukaryota</taxon>
        <taxon>Metazoa</taxon>
        <taxon>Ecdysozoa</taxon>
        <taxon>Arthropoda</taxon>
        <taxon>Crustacea</taxon>
        <taxon>Multicrustacea</taxon>
        <taxon>Malacostraca</taxon>
        <taxon>Eumalacostraca</taxon>
        <taxon>Eucarida</taxon>
        <taxon>Decapoda</taxon>
        <taxon>Dendrobranchiata</taxon>
        <taxon>Penaeoidea</taxon>
        <taxon>Penaeidae</taxon>
        <taxon>Penaeus</taxon>
    </lineage>
</organism>
<evidence type="ECO:0000256" key="2">
    <source>
        <dbReference type="ARBA" id="ARBA00010532"/>
    </source>
</evidence>
<dbReference type="PRINTS" id="PR01609">
    <property type="entry name" value="CD36FAMILY"/>
</dbReference>
<name>A0A0K0NUK1_PENJP</name>
<feature type="transmembrane region" description="Helical" evidence="12">
    <location>
        <begin position="438"/>
        <end position="465"/>
    </location>
</feature>
<keyword evidence="4 12" id="KW-0812">Transmembrane</keyword>
<comment type="similarity">
    <text evidence="2">Belongs to the CD36 family.</text>
</comment>
<dbReference type="SMR" id="A0A0K0NUK1"/>
<dbReference type="GO" id="GO:0005044">
    <property type="term" value="F:scavenger receptor activity"/>
    <property type="evidence" value="ECO:0007669"/>
    <property type="project" value="TreeGrafter"/>
</dbReference>
<evidence type="ECO:0000256" key="4">
    <source>
        <dbReference type="ARBA" id="ARBA00022692"/>
    </source>
</evidence>
<dbReference type="PRINTS" id="PR01610">
    <property type="entry name" value="CD36ANTIGEN"/>
</dbReference>
<keyword evidence="5 12" id="KW-1133">Transmembrane helix</keyword>
<reference evidence="13" key="2">
    <citation type="journal article" date="2015" name="Dev. Comp. Immunol.">
        <title>Scavenger receptor B protects shrimp from bacteria by enhancing phagocytosis and regulating expression of antimicrobial peptides.</title>
        <authorList>
            <person name="Bi W.J."/>
            <person name="Li D.X."/>
            <person name="Xu Y.H."/>
            <person name="Xu S."/>
            <person name="Li J."/>
            <person name="Zhao X.F."/>
            <person name="Wang J.X."/>
        </authorList>
    </citation>
    <scope>NUCLEOTIDE SEQUENCE</scope>
</reference>
<evidence type="ECO:0000256" key="3">
    <source>
        <dbReference type="ARBA" id="ARBA00022475"/>
    </source>
</evidence>
<evidence type="ECO:0000256" key="9">
    <source>
        <dbReference type="ARBA" id="ARBA00023180"/>
    </source>
</evidence>
<evidence type="ECO:0000256" key="1">
    <source>
        <dbReference type="ARBA" id="ARBA00004651"/>
    </source>
</evidence>
<evidence type="ECO:0000256" key="7">
    <source>
        <dbReference type="ARBA" id="ARBA00023157"/>
    </source>
</evidence>
<dbReference type="OrthoDB" id="18585at2759"/>
<dbReference type="EMBL" id="KP121407">
    <property type="protein sequence ID" value="AKO62849.1"/>
    <property type="molecule type" value="mRNA"/>
</dbReference>
<reference evidence="13" key="1">
    <citation type="submission" date="2014-11" db="EMBL/GenBank/DDBJ databases">
        <authorList>
            <person name="Tripathy S."/>
        </authorList>
    </citation>
    <scope>NUCLEOTIDE SEQUENCE</scope>
</reference>
<dbReference type="Pfam" id="PF01130">
    <property type="entry name" value="CD36"/>
    <property type="match status" value="1"/>
</dbReference>
<feature type="disulfide bond" evidence="10">
    <location>
        <begin position="322"/>
        <end position="328"/>
    </location>
</feature>
<dbReference type="PANTHER" id="PTHR11923">
    <property type="entry name" value="SCAVENGER RECEPTOR CLASS B TYPE-1 SR-B1"/>
    <property type="match status" value="1"/>
</dbReference>
<keyword evidence="9" id="KW-0325">Glycoprotein</keyword>
<feature type="disulfide bond" evidence="10">
    <location>
        <begin position="284"/>
        <end position="338"/>
    </location>
</feature>
<dbReference type="GO" id="GO:0005737">
    <property type="term" value="C:cytoplasm"/>
    <property type="evidence" value="ECO:0007669"/>
    <property type="project" value="TreeGrafter"/>
</dbReference>
<feature type="disulfide bond" evidence="10">
    <location>
        <begin position="255"/>
        <end position="320"/>
    </location>
</feature>
<keyword evidence="7 10" id="KW-1015">Disulfide bond</keyword>
<evidence type="ECO:0000313" key="13">
    <source>
        <dbReference type="EMBL" id="AKO62849.1"/>
    </source>
</evidence>
<comment type="subcellular location">
    <subcellularLocation>
        <location evidence="1">Cell membrane</location>
        <topology evidence="1">Multi-pass membrane protein</topology>
    </subcellularLocation>
</comment>
<evidence type="ECO:0000256" key="12">
    <source>
        <dbReference type="SAM" id="Phobius"/>
    </source>
</evidence>
<proteinExistence type="evidence at transcript level"/>
<dbReference type="InterPro" id="IPR005428">
    <property type="entry name" value="CD36/SCARB1/SNMP1"/>
</dbReference>
<keyword evidence="3" id="KW-1003">Cell membrane</keyword>
<dbReference type="PANTHER" id="PTHR11923:SF111">
    <property type="entry name" value="LYSOSOME MEMBRANE PROTEIN 2-LIKE"/>
    <property type="match status" value="1"/>
</dbReference>
<dbReference type="InterPro" id="IPR002159">
    <property type="entry name" value="CD36_fam"/>
</dbReference>
<evidence type="ECO:0000256" key="11">
    <source>
        <dbReference type="SAM" id="MobiDB-lite"/>
    </source>
</evidence>